<dbReference type="EMBL" id="QKRB01000043">
    <property type="protein sequence ID" value="PZD95920.1"/>
    <property type="molecule type" value="Genomic_DNA"/>
</dbReference>
<dbReference type="InterPro" id="IPR036390">
    <property type="entry name" value="WH_DNA-bd_sf"/>
</dbReference>
<proteinExistence type="predicted"/>
<protein>
    <submittedName>
        <fullName evidence="4">ArsR family transcriptional regulator</fullName>
    </submittedName>
</protein>
<dbReference type="OrthoDB" id="155998at2"/>
<dbReference type="PANTHER" id="PTHR30363:SF28">
    <property type="entry name" value="TRANSCRIPTIONAL REGULATORY PROTEIN-RELATED"/>
    <property type="match status" value="1"/>
</dbReference>
<dbReference type="CDD" id="cd00090">
    <property type="entry name" value="HTH_ARSR"/>
    <property type="match status" value="1"/>
</dbReference>
<evidence type="ECO:0000256" key="2">
    <source>
        <dbReference type="SAM" id="MobiDB-lite"/>
    </source>
</evidence>
<reference evidence="4 5" key="1">
    <citation type="submission" date="2018-06" db="EMBL/GenBank/DDBJ databases">
        <title>Paenibacillus imtechensis sp. nov.</title>
        <authorList>
            <person name="Pinnaka A.K."/>
            <person name="Singh H."/>
            <person name="Kaur M."/>
        </authorList>
    </citation>
    <scope>NUCLEOTIDE SEQUENCE [LARGE SCALE GENOMIC DNA]</scope>
    <source>
        <strain evidence="4 5">SMB1</strain>
    </source>
</reference>
<comment type="caution">
    <text evidence="4">The sequence shown here is derived from an EMBL/GenBank/DDBJ whole genome shotgun (WGS) entry which is preliminary data.</text>
</comment>
<keyword evidence="5" id="KW-1185">Reference proteome</keyword>
<evidence type="ECO:0000259" key="3">
    <source>
        <dbReference type="Pfam" id="PF01022"/>
    </source>
</evidence>
<feature type="region of interest" description="Disordered" evidence="2">
    <location>
        <begin position="1"/>
        <end position="21"/>
    </location>
</feature>
<dbReference type="InterPro" id="IPR001845">
    <property type="entry name" value="HTH_ArsR_DNA-bd_dom"/>
</dbReference>
<dbReference type="Gene3D" id="1.10.10.10">
    <property type="entry name" value="Winged helix-like DNA-binding domain superfamily/Winged helix DNA-binding domain"/>
    <property type="match status" value="1"/>
</dbReference>
<dbReference type="InterPro" id="IPR036388">
    <property type="entry name" value="WH-like_DNA-bd_sf"/>
</dbReference>
<sequence length="227" mass="25072">MAAGKDEQVTESGNRHDGTTRQMVLKLLKTKGPSSAGELSRHLGITEMAVRRHLSALEADGYVEPSLVRQPMGRPAYVYRLTEEAEQLFPRNYHTLALDLLEELEDDGDTIDRLFEARKLKLKQRYAGGMEGKSLGERVSELARIQNAGGYMVEVEPAEAGPDTGYVMNEYNCPIAQVAGRYQQACSCELELFEALLEAKVQRTECLAKGGSKCSYTILPTGLSDKP</sequence>
<dbReference type="RefSeq" id="WP_111146665.1">
    <property type="nucleotide sequence ID" value="NZ_QKRB01000043.1"/>
</dbReference>
<evidence type="ECO:0000256" key="1">
    <source>
        <dbReference type="ARBA" id="ARBA00023125"/>
    </source>
</evidence>
<name>A0A2W1LCX7_9BACL</name>
<accession>A0A2W1LCX7</accession>
<organism evidence="4 5">
    <name type="scientific">Paenibacillus sambharensis</name>
    <dbReference type="NCBI Taxonomy" id="1803190"/>
    <lineage>
        <taxon>Bacteria</taxon>
        <taxon>Bacillati</taxon>
        <taxon>Bacillota</taxon>
        <taxon>Bacilli</taxon>
        <taxon>Bacillales</taxon>
        <taxon>Paenibacillaceae</taxon>
        <taxon>Paenibacillus</taxon>
    </lineage>
</organism>
<dbReference type="GO" id="GO:0003677">
    <property type="term" value="F:DNA binding"/>
    <property type="evidence" value="ECO:0007669"/>
    <property type="project" value="UniProtKB-KW"/>
</dbReference>
<evidence type="ECO:0000313" key="4">
    <source>
        <dbReference type="EMBL" id="PZD95920.1"/>
    </source>
</evidence>
<dbReference type="Proteomes" id="UP000249522">
    <property type="component" value="Unassembled WGS sequence"/>
</dbReference>
<evidence type="ECO:0000313" key="5">
    <source>
        <dbReference type="Proteomes" id="UP000249522"/>
    </source>
</evidence>
<dbReference type="GO" id="GO:0003700">
    <property type="term" value="F:DNA-binding transcription factor activity"/>
    <property type="evidence" value="ECO:0007669"/>
    <property type="project" value="InterPro"/>
</dbReference>
<dbReference type="InterPro" id="IPR011991">
    <property type="entry name" value="ArsR-like_HTH"/>
</dbReference>
<keyword evidence="1" id="KW-0238">DNA-binding</keyword>
<dbReference type="AlphaFoldDB" id="A0A2W1LCX7"/>
<dbReference type="SUPFAM" id="SSF46785">
    <property type="entry name" value="Winged helix' DNA-binding domain"/>
    <property type="match status" value="1"/>
</dbReference>
<dbReference type="PANTHER" id="PTHR30363">
    <property type="entry name" value="HTH-TYPE TRANSCRIPTIONAL REGULATOR SRLR-RELATED"/>
    <property type="match status" value="1"/>
</dbReference>
<gene>
    <name evidence="4" type="ORF">DNH61_10795</name>
</gene>
<dbReference type="Pfam" id="PF01022">
    <property type="entry name" value="HTH_5"/>
    <property type="match status" value="1"/>
</dbReference>
<feature type="domain" description="HTH arsR-type" evidence="3">
    <location>
        <begin position="20"/>
        <end position="64"/>
    </location>
</feature>
<feature type="compositionally biased region" description="Basic and acidic residues" evidence="2">
    <location>
        <begin position="1"/>
        <end position="19"/>
    </location>
</feature>
<dbReference type="InterPro" id="IPR050313">
    <property type="entry name" value="Carb_Metab_HTH_regulators"/>
</dbReference>